<dbReference type="EMBL" id="UINC01028804">
    <property type="protein sequence ID" value="SVB10442.1"/>
    <property type="molecule type" value="Genomic_DNA"/>
</dbReference>
<reference evidence="1" key="1">
    <citation type="submission" date="2018-05" db="EMBL/GenBank/DDBJ databases">
        <authorList>
            <person name="Lanie J.A."/>
            <person name="Ng W.-L."/>
            <person name="Kazmierczak K.M."/>
            <person name="Andrzejewski T.M."/>
            <person name="Davidsen T.M."/>
            <person name="Wayne K.J."/>
            <person name="Tettelin H."/>
            <person name="Glass J.I."/>
            <person name="Rusch D."/>
            <person name="Podicherti R."/>
            <person name="Tsui H.-C.T."/>
            <person name="Winkler M.E."/>
        </authorList>
    </citation>
    <scope>NUCLEOTIDE SEQUENCE</scope>
</reference>
<dbReference type="PANTHER" id="PTHR39328">
    <property type="entry name" value="BLL2871 PROTEIN"/>
    <property type="match status" value="1"/>
</dbReference>
<evidence type="ECO:0008006" key="2">
    <source>
        <dbReference type="Google" id="ProtNLM"/>
    </source>
</evidence>
<dbReference type="Gene3D" id="3.60.20.10">
    <property type="entry name" value="Glutamine Phosphoribosylpyrophosphate, subunit 1, domain 1"/>
    <property type="match status" value="1"/>
</dbReference>
<accession>A0A382BAX4</accession>
<evidence type="ECO:0000313" key="1">
    <source>
        <dbReference type="EMBL" id="SVB10442.1"/>
    </source>
</evidence>
<dbReference type="AlphaFoldDB" id="A0A382BAX4"/>
<dbReference type="Pfam" id="PF06267">
    <property type="entry name" value="DUF1028"/>
    <property type="match status" value="1"/>
</dbReference>
<dbReference type="InterPro" id="IPR029055">
    <property type="entry name" value="Ntn_hydrolases_N"/>
</dbReference>
<sequence>MIRNCIVIIFSFGILLADIGLRPVSTYSIVAYDEKTGQLGVAVQSHWFSVGTVVPWAKAGVGAVATQSIAEPSYGPNGIAL</sequence>
<organism evidence="1">
    <name type="scientific">marine metagenome</name>
    <dbReference type="NCBI Taxonomy" id="408172"/>
    <lineage>
        <taxon>unclassified sequences</taxon>
        <taxon>metagenomes</taxon>
        <taxon>ecological metagenomes</taxon>
    </lineage>
</organism>
<proteinExistence type="predicted"/>
<dbReference type="InterPro" id="IPR010430">
    <property type="entry name" value="DUF1028"/>
</dbReference>
<dbReference type="SUPFAM" id="SSF56235">
    <property type="entry name" value="N-terminal nucleophile aminohydrolases (Ntn hydrolases)"/>
    <property type="match status" value="1"/>
</dbReference>
<feature type="non-terminal residue" evidence="1">
    <location>
        <position position="81"/>
    </location>
</feature>
<dbReference type="PANTHER" id="PTHR39328:SF1">
    <property type="entry name" value="BLL2871 PROTEIN"/>
    <property type="match status" value="1"/>
</dbReference>
<name>A0A382BAX4_9ZZZZ</name>
<gene>
    <name evidence="1" type="ORF">METZ01_LOCUS163296</name>
</gene>
<protein>
    <recommendedName>
        <fullName evidence="2">DUF1028 domain-containing protein</fullName>
    </recommendedName>
</protein>